<feature type="region of interest" description="Disordered" evidence="8">
    <location>
        <begin position="796"/>
        <end position="825"/>
    </location>
</feature>
<evidence type="ECO:0000256" key="7">
    <source>
        <dbReference type="ARBA" id="ARBA00023306"/>
    </source>
</evidence>
<dbReference type="GO" id="GO:0000076">
    <property type="term" value="P:DNA replication checkpoint signaling"/>
    <property type="evidence" value="ECO:0007669"/>
    <property type="project" value="TreeGrafter"/>
</dbReference>
<proteinExistence type="inferred from homology"/>
<keyword evidence="6" id="KW-0469">Meiosis</keyword>
<dbReference type="PANTHER" id="PTHR22940">
    <property type="entry name" value="TIMEOUT/TIMELESS-2"/>
    <property type="match status" value="1"/>
</dbReference>
<evidence type="ECO:0000256" key="3">
    <source>
        <dbReference type="ARBA" id="ARBA00021529"/>
    </source>
</evidence>
<evidence type="ECO:0000256" key="6">
    <source>
        <dbReference type="ARBA" id="ARBA00023254"/>
    </source>
</evidence>
<feature type="region of interest" description="Disordered" evidence="8">
    <location>
        <begin position="1041"/>
        <end position="1128"/>
    </location>
</feature>
<dbReference type="GO" id="GO:0051321">
    <property type="term" value="P:meiotic cell cycle"/>
    <property type="evidence" value="ECO:0007669"/>
    <property type="project" value="UniProtKB-KW"/>
</dbReference>
<dbReference type="EMBL" id="LN891037">
    <property type="protein sequence ID" value="CUS10895.1"/>
    <property type="molecule type" value="Genomic_DNA"/>
</dbReference>
<evidence type="ECO:0000313" key="11">
    <source>
        <dbReference type="Proteomes" id="UP001412239"/>
    </source>
</evidence>
<evidence type="ECO:0000256" key="8">
    <source>
        <dbReference type="SAM" id="MobiDB-lite"/>
    </source>
</evidence>
<protein>
    <recommendedName>
        <fullName evidence="3">Topoisomerase 1-associated factor 1</fullName>
    </recommendedName>
</protein>
<sequence>MSSEGEGNMVLSKIPETVDPMIRAHILSLCSALGGTSTVEDGGYSLGDDALACLKDLKKWLKLYDQKMNRFDVARCMAEANLVKGDLLEILSAWEEDEIEDRIKQRLALGCIELLVPLTWPFERYNEQTTVNHHRHIPVLQFAQAGYKKAILQHPSKRILSNVVRVALPSVAVPPNERTERDEGIIKLVLYFFRNLVMIEHPMITETDTGEEISRSATIEALEEQNVLHFLLVVSSGMGIEFNTQDVVAMEVIYHLVKSVDIEKMFLTDEQESQKQGQDLTTLLKLEDEMKRASIRGASTRHNRFGTTVWIERDDKTRSFVSGQGALLGKSTGLVKMDASKKWRKPGGADTKGVSRKTEHDMSLTIERCAKAKLREFVGEFLDAGFNPLFGHLRRAIDRDAQRLLESNQQQYFYLIAWFLKAERMRRKTLAAGSKDPATSDFESFGLVASVLNQESLITLNRRMTDWFDTRQWTPLQSAMRCFTQILLTVQDMAVSPLEDDQEIAENIQNRLFYEEVTLDLVVMILRAYTKQPFGWLDDCTEMVHVHLKMLERFSKQHEHMFVRSRKRARAQRKKNATVEDGAEGVPEEEEGEEIAELSKATMRERAFNYSRFEQKFLTQSCVDTFLAFIGNYKELNYSQMKRAIIFFHRVFVKREQEVLMFRIDIVELFNRILQGPDGLPNSHPARKEMDQFFKHYMRKLVKMLEKRPELYVELLFTKVNSTMHYLQFGYDKQAQVSKPREAAELRIKPGLEFNEQVSVVVGALLDENKGDAVDWLKTVLSTAISERKSWEAEEEARLALEAEGAGPDSETNPQPSPGNPPFINIKPDNELRQTALLKDGKLRLLLTTLKFEKLDVTDTLDTRWIIPSQLTSIELQASLELLKLNTDNPPAFPDGQLAEDFISRKPKPRPRVFDSDSDSGPEPLFEPGGPTPMPGAEKPKKKPSKRRRRKDPTESVDSASDLDDAATERALKRRQKEKERMAMIKSSLFVHDSDDESDEERDNLFYEKEKIQRAMGPVGLDESAGPQMDFMEYGFGGADEDRAAITGAGGENSRKRKSAAGGQAEANKRRAVESGSSDDDESGTDREMSGDDGDDNDEQPFAKSDVHISPTRPRRRGPVVVSSDEED</sequence>
<accession>A0A292PVY7</accession>
<gene>
    <name evidence="10" type="ORF">GSTUAT00005037001</name>
</gene>
<evidence type="ECO:0000313" key="10">
    <source>
        <dbReference type="EMBL" id="CUS10895.1"/>
    </source>
</evidence>
<feature type="compositionally biased region" description="Basic residues" evidence="8">
    <location>
        <begin position="940"/>
        <end position="951"/>
    </location>
</feature>
<keyword evidence="11" id="KW-1185">Reference proteome</keyword>
<evidence type="ECO:0000256" key="2">
    <source>
        <dbReference type="ARBA" id="ARBA00008174"/>
    </source>
</evidence>
<dbReference type="Proteomes" id="UP001412239">
    <property type="component" value="Unassembled WGS sequence"/>
</dbReference>
<evidence type="ECO:0000256" key="1">
    <source>
        <dbReference type="ARBA" id="ARBA00004123"/>
    </source>
</evidence>
<feature type="region of interest" description="Disordered" evidence="8">
    <location>
        <begin position="891"/>
        <end position="1004"/>
    </location>
</feature>
<dbReference type="PANTHER" id="PTHR22940:SF4">
    <property type="entry name" value="PROTEIN TIMELESS HOMOLOG"/>
    <property type="match status" value="1"/>
</dbReference>
<dbReference type="Pfam" id="PF04821">
    <property type="entry name" value="TIMELESS"/>
    <property type="match status" value="1"/>
</dbReference>
<name>A0A292PVY7_9PEZI</name>
<organism evidence="10 11">
    <name type="scientific">Tuber aestivum</name>
    <name type="common">summer truffle</name>
    <dbReference type="NCBI Taxonomy" id="59557"/>
    <lineage>
        <taxon>Eukaryota</taxon>
        <taxon>Fungi</taxon>
        <taxon>Dikarya</taxon>
        <taxon>Ascomycota</taxon>
        <taxon>Pezizomycotina</taxon>
        <taxon>Pezizomycetes</taxon>
        <taxon>Pezizales</taxon>
        <taxon>Tuberaceae</taxon>
        <taxon>Tuber</taxon>
    </lineage>
</organism>
<feature type="compositionally biased region" description="Low complexity" evidence="8">
    <location>
        <begin position="1119"/>
        <end position="1128"/>
    </location>
</feature>
<evidence type="ECO:0000256" key="4">
    <source>
        <dbReference type="ARBA" id="ARBA00022880"/>
    </source>
</evidence>
<dbReference type="GO" id="GO:0031298">
    <property type="term" value="C:replication fork protection complex"/>
    <property type="evidence" value="ECO:0007669"/>
    <property type="project" value="TreeGrafter"/>
</dbReference>
<feature type="domain" description="Timeless N-terminal" evidence="9">
    <location>
        <begin position="44"/>
        <end position="311"/>
    </location>
</feature>
<dbReference type="AlphaFoldDB" id="A0A292PVY7"/>
<comment type="subcellular location">
    <subcellularLocation>
        <location evidence="1">Nucleus</location>
    </subcellularLocation>
</comment>
<comment type="similarity">
    <text evidence="2">Belongs to the timeless family.</text>
</comment>
<keyword evidence="7" id="KW-0131">Cell cycle</keyword>
<evidence type="ECO:0000256" key="5">
    <source>
        <dbReference type="ARBA" id="ARBA00023242"/>
    </source>
</evidence>
<dbReference type="GO" id="GO:0003677">
    <property type="term" value="F:DNA binding"/>
    <property type="evidence" value="ECO:0007669"/>
    <property type="project" value="TreeGrafter"/>
</dbReference>
<dbReference type="GO" id="GO:0006281">
    <property type="term" value="P:DNA repair"/>
    <property type="evidence" value="ECO:0007669"/>
    <property type="project" value="TreeGrafter"/>
</dbReference>
<keyword evidence="4" id="KW-0236">DNA replication inhibitor</keyword>
<evidence type="ECO:0000259" key="9">
    <source>
        <dbReference type="Pfam" id="PF04821"/>
    </source>
</evidence>
<feature type="compositionally biased region" description="Basic and acidic residues" evidence="8">
    <location>
        <begin position="967"/>
        <end position="983"/>
    </location>
</feature>
<dbReference type="InterPro" id="IPR006906">
    <property type="entry name" value="Timeless_N"/>
</dbReference>
<keyword evidence="5" id="KW-0539">Nucleus</keyword>
<dbReference type="GO" id="GO:0043111">
    <property type="term" value="P:replication fork arrest"/>
    <property type="evidence" value="ECO:0007669"/>
    <property type="project" value="TreeGrafter"/>
</dbReference>
<reference evidence="10" key="1">
    <citation type="submission" date="2015-10" db="EMBL/GenBank/DDBJ databases">
        <authorList>
            <person name="Regsiter A."/>
            <person name="william w."/>
        </authorList>
    </citation>
    <scope>NUCLEOTIDE SEQUENCE</scope>
    <source>
        <strain evidence="10">Montdore</strain>
    </source>
</reference>
<feature type="region of interest" description="Disordered" evidence="8">
    <location>
        <begin position="1017"/>
        <end position="1036"/>
    </location>
</feature>
<dbReference type="InterPro" id="IPR044998">
    <property type="entry name" value="Timeless"/>
</dbReference>